<dbReference type="Proteomes" id="UP000050867">
    <property type="component" value="Unassembled WGS sequence"/>
</dbReference>
<feature type="compositionally biased region" description="Basic residues" evidence="1">
    <location>
        <begin position="1"/>
        <end position="12"/>
    </location>
</feature>
<protein>
    <recommendedName>
        <fullName evidence="2">DUF3152 domain-containing protein</fullName>
    </recommendedName>
</protein>
<proteinExistence type="predicted"/>
<feature type="region of interest" description="Disordered" evidence="1">
    <location>
        <begin position="1"/>
        <end position="24"/>
    </location>
</feature>
<dbReference type="AlphaFoldDB" id="A0A0T6LX99"/>
<feature type="domain" description="DUF3152" evidence="2">
    <location>
        <begin position="104"/>
        <end position="270"/>
    </location>
</feature>
<name>A0A0T6LX99_WENVI</name>
<evidence type="ECO:0000313" key="4">
    <source>
        <dbReference type="Proteomes" id="UP000050867"/>
    </source>
</evidence>
<organism evidence="3 4">
    <name type="scientific">Wenjunlia vitaminophila</name>
    <name type="common">Streptomyces vitaminophilus</name>
    <dbReference type="NCBI Taxonomy" id="76728"/>
    <lineage>
        <taxon>Bacteria</taxon>
        <taxon>Bacillati</taxon>
        <taxon>Actinomycetota</taxon>
        <taxon>Actinomycetes</taxon>
        <taxon>Kitasatosporales</taxon>
        <taxon>Streptomycetaceae</taxon>
        <taxon>Wenjunlia</taxon>
    </lineage>
</organism>
<feature type="region of interest" description="Disordered" evidence="1">
    <location>
        <begin position="56"/>
        <end position="112"/>
    </location>
</feature>
<dbReference type="Pfam" id="PF11350">
    <property type="entry name" value="DUF3152"/>
    <property type="match status" value="1"/>
</dbReference>
<evidence type="ECO:0000256" key="1">
    <source>
        <dbReference type="SAM" id="MobiDB-lite"/>
    </source>
</evidence>
<dbReference type="EMBL" id="LLZU01000005">
    <property type="protein sequence ID" value="KRV50632.1"/>
    <property type="molecule type" value="Genomic_DNA"/>
</dbReference>
<evidence type="ECO:0000259" key="2">
    <source>
        <dbReference type="Pfam" id="PF11350"/>
    </source>
</evidence>
<dbReference type="SUPFAM" id="SSF55486">
    <property type="entry name" value="Metalloproteases ('zincins'), catalytic domain"/>
    <property type="match status" value="1"/>
</dbReference>
<dbReference type="InterPro" id="IPR022603">
    <property type="entry name" value="DUF3152"/>
</dbReference>
<accession>A0A0T6LX99</accession>
<reference evidence="3 4" key="1">
    <citation type="submission" date="2015-10" db="EMBL/GenBank/DDBJ databases">
        <title>Draft genome sequence of pyrrolomycin-producing Streptomyces vitaminophilus.</title>
        <authorList>
            <person name="Graham D.E."/>
            <person name="Mahan K.M."/>
            <person name="Klingeman D.M."/>
            <person name="Hettich R.L."/>
            <person name="Parry R.J."/>
        </authorList>
    </citation>
    <scope>NUCLEOTIDE SEQUENCE [LARGE SCALE GENOMIC DNA]</scope>
    <source>
        <strain evidence="3 4">ATCC 31673</strain>
    </source>
</reference>
<dbReference type="STRING" id="76728.AQ490_16390"/>
<comment type="caution">
    <text evidence="3">The sequence shown here is derived from an EMBL/GenBank/DDBJ whole genome shotgun (WGS) entry which is preliminary data.</text>
</comment>
<dbReference type="RefSeq" id="WP_018386062.1">
    <property type="nucleotide sequence ID" value="NZ_LLZU01000005.1"/>
</dbReference>
<feature type="compositionally biased region" description="Low complexity" evidence="1">
    <location>
        <begin position="66"/>
        <end position="80"/>
    </location>
</feature>
<dbReference type="eggNOG" id="COG5479">
    <property type="taxonomic scope" value="Bacteria"/>
</dbReference>
<keyword evidence="4" id="KW-1185">Reference proteome</keyword>
<gene>
    <name evidence="3" type="ORF">AQ490_16390</name>
</gene>
<evidence type="ECO:0000313" key="3">
    <source>
        <dbReference type="EMBL" id="KRV50632.1"/>
    </source>
</evidence>
<sequence>MTRSAHRRHRRGQQGPGHAGSPRWPRLPLIAGLAALLFFGTVMVKVAVDSDPVSATAGGTPGGTGTATTPAAGATPGGAAERNSPRPPKRSVPAGPSDPTRAEDVPASGPGTFTVAQGEGEAVGAGPPLRYQVAVEDGLALSVADAAAQVDGVLAHPRGWTADGGAGFQRVAPGSDHDFVVQIATPGTVDRICGAYGLDTGGEVNCRVDDKVVVNLRRWVLATPVYEDDVAGYRALIINHEVGHFLGHGHQGCPGQGAPAPVMMQQIKGMHGCLPNVWPFDADGRPVTGPAVP</sequence>